<name>A0A8J6NLM5_9CHLR</name>
<dbReference type="InterPro" id="IPR051441">
    <property type="entry name" value="SelW_related"/>
</dbReference>
<evidence type="ECO:0000256" key="2">
    <source>
        <dbReference type="SAM" id="Phobius"/>
    </source>
</evidence>
<evidence type="ECO:0000313" key="5">
    <source>
        <dbReference type="Proteomes" id="UP000614469"/>
    </source>
</evidence>
<keyword evidence="2" id="KW-0812">Transmembrane</keyword>
<dbReference type="PANTHER" id="PTHR15124:SF27">
    <property type="entry name" value="MIGRATION AND INVASION ENHANCER 1"/>
    <property type="match status" value="1"/>
</dbReference>
<keyword evidence="2" id="KW-0472">Membrane</keyword>
<sequence length="1158" mass="123861">MDSLIGLGSAIILTSISFLLSLRAGIRSIQAGRHLDNWSIRQKKMWTGRRFLGGAVALGILTITLITIAIPISRADSPSLQGESAPQPLAQIPENLIEIGSSPEPKTSIPVATASQLSPSETRSRLTPGNPSQTPTTEILTTPTLTIPVIVEALFQGNLTPEAGVSISSLRFSAEMEDYKAVLPSTSFYNPIKRMYAVFSYRDIAQGVQWTALWYREGELVNFDTEPWNQNPTGVGFTEWNPSPEKWLPGIYEVQIFIGRELQSIGQFELKGAPPTLTPTATMTFTPSPTFTPTRTATITFTPTKTSTATHTPTRTPSPTATFTPTPSKTPTRTPTLKFTPSKTPTQTPSLTPTTTHTPTRTPTATHTSTPTNTPTQTSTATFTLTPTNTPTRTPTATFTSTPTNTPTKTLTATLTYTPTNTPTKTPTSTPTATFTSTPTNTPTRTPTATFTYTPTNTPTQTPTATFTYTPSNTPTATFTSTPTNTPTRTPTATFTSTPTNTPTRTPTATFTSTPTNTPTRTPTATFTSTPTNTPSRTPTATFTSTPTNTPSRTPTATFTSTPTNTPSRTPTATFTSTPTNTPSRTPTATYTSTPTDTPTRTPTATFTSTPTKTPTRTPTATNTSTPTKTPTRTPTATHTPTPTYTPTRTPTATFTSTPTDTPTRTPTATFTSTPTDTPTRTPTATSTSTPTNTPTATFTSTPTKIPTRTPTATFTTTPTKTPTRTPTATFTATPTNTPTRTPTETFTSTPTKTPTRTPTATFTSTSTNTPTRTPTATFTSTPTNTPTATIDPNCDKAVFIGDVNIPDDTLFPPGAQFSKTWRLKNIGTCIWTSDYKIVFVGGDTMGEKDEFPLPVTVQPGEVADITISLVAPNGIGNYQSNWQIQSPSGKLFGINNNIKNDTPFWIKIIVGIIPTDTPTATPSPTVSPTPIVTTEYDFSAHTCEAIWRSGSGILSCPGVENDDRGFIQPGNSFILEGNNPATGPGLLTVPQTSNNGFIQGVFPATTVVNGSRFQATVGCEEGATSCAVLIRLDYQDENGQIHEFWGFGERYDGLNFEVDLDLSPLAGEKVNFVFTVLSLGSPDGDRVLWIAPRITLAELPATATPTFTVVSTHTRTPLPTATLSPTPSKIYKYLKKCIAGQECFTPKKRIPKSDGNN</sequence>
<feature type="compositionally biased region" description="Polar residues" evidence="1">
    <location>
        <begin position="113"/>
        <end position="133"/>
    </location>
</feature>
<protein>
    <recommendedName>
        <fullName evidence="3">Nbr1 FW domain-containing protein</fullName>
    </recommendedName>
</protein>
<dbReference type="InterPro" id="IPR013783">
    <property type="entry name" value="Ig-like_fold"/>
</dbReference>
<proteinExistence type="predicted"/>
<accession>A0A8J6NLM5</accession>
<dbReference type="Gene3D" id="2.60.40.10">
    <property type="entry name" value="Immunoglobulins"/>
    <property type="match status" value="1"/>
</dbReference>
<dbReference type="InterPro" id="IPR032350">
    <property type="entry name" value="Nbr1_FW"/>
</dbReference>
<reference evidence="4 5" key="1">
    <citation type="submission" date="2020-08" db="EMBL/GenBank/DDBJ databases">
        <title>Bridging the membrane lipid divide: bacteria of the FCB group superphylum have the potential to synthesize archaeal ether lipids.</title>
        <authorList>
            <person name="Villanueva L."/>
            <person name="Von Meijenfeldt F.A.B."/>
            <person name="Westbye A.B."/>
            <person name="Yadav S."/>
            <person name="Hopmans E.C."/>
            <person name="Dutilh B.E."/>
            <person name="Sinninghe Damste J.S."/>
        </authorList>
    </citation>
    <scope>NUCLEOTIDE SEQUENCE [LARGE SCALE GENOMIC DNA]</scope>
    <source>
        <strain evidence="4">NIOZ-UU36</strain>
    </source>
</reference>
<dbReference type="Pfam" id="PF16158">
    <property type="entry name" value="N_BRCA1_IG"/>
    <property type="match status" value="1"/>
</dbReference>
<dbReference type="AlphaFoldDB" id="A0A8J6NLM5"/>
<dbReference type="EMBL" id="JACNJN010000104">
    <property type="protein sequence ID" value="MBC8335335.1"/>
    <property type="molecule type" value="Genomic_DNA"/>
</dbReference>
<feature type="region of interest" description="Disordered" evidence="1">
    <location>
        <begin position="102"/>
        <end position="139"/>
    </location>
</feature>
<gene>
    <name evidence="4" type="ORF">H8E29_08735</name>
</gene>
<dbReference type="PANTHER" id="PTHR15124">
    <property type="entry name" value="SELENOPROTEIN W"/>
    <property type="match status" value="1"/>
</dbReference>
<evidence type="ECO:0000313" key="4">
    <source>
        <dbReference type="EMBL" id="MBC8335335.1"/>
    </source>
</evidence>
<dbReference type="Proteomes" id="UP000614469">
    <property type="component" value="Unassembled WGS sequence"/>
</dbReference>
<feature type="transmembrane region" description="Helical" evidence="2">
    <location>
        <begin position="6"/>
        <end position="26"/>
    </location>
</feature>
<keyword evidence="2" id="KW-1133">Transmembrane helix</keyword>
<evidence type="ECO:0000256" key="1">
    <source>
        <dbReference type="SAM" id="MobiDB-lite"/>
    </source>
</evidence>
<feature type="region of interest" description="Disordered" evidence="1">
    <location>
        <begin position="302"/>
        <end position="790"/>
    </location>
</feature>
<organism evidence="4 5">
    <name type="scientific">Candidatus Desulfolinea nitratireducens</name>
    <dbReference type="NCBI Taxonomy" id="2841698"/>
    <lineage>
        <taxon>Bacteria</taxon>
        <taxon>Bacillati</taxon>
        <taxon>Chloroflexota</taxon>
        <taxon>Anaerolineae</taxon>
        <taxon>Anaerolineales</taxon>
        <taxon>Anaerolineales incertae sedis</taxon>
        <taxon>Candidatus Desulfolinea</taxon>
    </lineage>
</organism>
<dbReference type="CDD" id="cd14947">
    <property type="entry name" value="NBR1_like"/>
    <property type="match status" value="1"/>
</dbReference>
<evidence type="ECO:0000259" key="3">
    <source>
        <dbReference type="Pfam" id="PF16158"/>
    </source>
</evidence>
<feature type="domain" description="Nbr1 FW" evidence="3">
    <location>
        <begin position="805"/>
        <end position="911"/>
    </location>
</feature>
<feature type="transmembrane region" description="Helical" evidence="2">
    <location>
        <begin position="51"/>
        <end position="72"/>
    </location>
</feature>
<comment type="caution">
    <text evidence="4">The sequence shown here is derived from an EMBL/GenBank/DDBJ whole genome shotgun (WGS) entry which is preliminary data.</text>
</comment>